<dbReference type="GO" id="GO:0003964">
    <property type="term" value="F:RNA-directed DNA polymerase activity"/>
    <property type="evidence" value="ECO:0007669"/>
    <property type="project" value="UniProtKB-KW"/>
</dbReference>
<protein>
    <submittedName>
        <fullName evidence="2">Reverse transcriptase domain-containing protein</fullName>
    </submittedName>
</protein>
<dbReference type="InterPro" id="IPR043502">
    <property type="entry name" value="DNA/RNA_pol_sf"/>
</dbReference>
<dbReference type="PANTHER" id="PTHR33223">
    <property type="entry name" value="CCHC-TYPE DOMAIN-CONTAINING PROTEIN"/>
    <property type="match status" value="1"/>
</dbReference>
<dbReference type="AlphaFoldDB" id="A0A699GRN9"/>
<keyword evidence="2" id="KW-0695">RNA-directed DNA polymerase</keyword>
<proteinExistence type="predicted"/>
<dbReference type="InterPro" id="IPR005162">
    <property type="entry name" value="Retrotrans_gag_dom"/>
</dbReference>
<dbReference type="EMBL" id="BKCJ010046095">
    <property type="protein sequence ID" value="GEW12625.1"/>
    <property type="molecule type" value="Genomic_DNA"/>
</dbReference>
<sequence length="650" mass="73511">MSTRSTARYLFPPLEEPERTIQRRTRIDPNLLNNFEEVNMAANRNDDDGPPPPAGGDLQVLDLQTIEELCQPTLKGRGGLIARINIQANNFRLKNDMIQQVHNSFHFHRLPGDDANKHLDKFLHVTQSIQLNGITDDALRLYLFPHSLTHHATAWFDRLPRNSITTFDQMASKFLSKYFPPSMVTRLRKEITNFCQLLDESVFKAWERYKLAIDRCLNHNMLPVTQIDTFYNGLTLRHHDTINAATGGPLPSNTIANLKGEFKAITTRSVVSYDGPPIPPPFSSLPKVVEQEPEMTKDMVQPKFEAMFKSLLNNKEKLFDLATTSVNENCLAVILKKLPEKLGDLDKFLIPFIDYVVDPRVPLILKRAFLRTGRALIDVYGEELTLLVDDKAITFKVGQTLKYSYNDTASINQIDVIDVASSNPIVALSSPSLTPFVGGDFILEEIETYLVSESIPPRIDNNKFDREGDILLIEKLVNDDPSSPLPLKELNLEELKSIKSSIVEPPELELKDLPSHLEYAFFEGVNKLPAITAKNLKDDEKARLLKVLKSHKRAIALKLSNIKGIDPQFCTHKILMEDDFKPAVQHQRSVHPKIHEVIKKEVINLLDAGLIYPIFDSPWVSPIHCVPEKGGMTVVTNEENELMPTRLVTG</sequence>
<reference evidence="2" key="1">
    <citation type="journal article" date="2019" name="Sci. Rep.">
        <title>Draft genome of Tanacetum cinerariifolium, the natural source of mosquito coil.</title>
        <authorList>
            <person name="Yamashiro T."/>
            <person name="Shiraishi A."/>
            <person name="Satake H."/>
            <person name="Nakayama K."/>
        </authorList>
    </citation>
    <scope>NUCLEOTIDE SEQUENCE</scope>
</reference>
<feature type="domain" description="Retrotransposon gag" evidence="1">
    <location>
        <begin position="143"/>
        <end position="235"/>
    </location>
</feature>
<name>A0A699GRN9_TANCI</name>
<keyword evidence="2" id="KW-0808">Transferase</keyword>
<accession>A0A699GRN9</accession>
<dbReference type="SUPFAM" id="SSF56672">
    <property type="entry name" value="DNA/RNA polymerases"/>
    <property type="match status" value="1"/>
</dbReference>
<dbReference type="PANTHER" id="PTHR33223:SF11">
    <property type="entry name" value="ELEMENT PROTEIN, PUTATIVE-RELATED"/>
    <property type="match status" value="1"/>
</dbReference>
<comment type="caution">
    <text evidence="2">The sequence shown here is derived from an EMBL/GenBank/DDBJ whole genome shotgun (WGS) entry which is preliminary data.</text>
</comment>
<organism evidence="2">
    <name type="scientific">Tanacetum cinerariifolium</name>
    <name type="common">Dalmatian daisy</name>
    <name type="synonym">Chrysanthemum cinerariifolium</name>
    <dbReference type="NCBI Taxonomy" id="118510"/>
    <lineage>
        <taxon>Eukaryota</taxon>
        <taxon>Viridiplantae</taxon>
        <taxon>Streptophyta</taxon>
        <taxon>Embryophyta</taxon>
        <taxon>Tracheophyta</taxon>
        <taxon>Spermatophyta</taxon>
        <taxon>Magnoliopsida</taxon>
        <taxon>eudicotyledons</taxon>
        <taxon>Gunneridae</taxon>
        <taxon>Pentapetalae</taxon>
        <taxon>asterids</taxon>
        <taxon>campanulids</taxon>
        <taxon>Asterales</taxon>
        <taxon>Asteraceae</taxon>
        <taxon>Asteroideae</taxon>
        <taxon>Anthemideae</taxon>
        <taxon>Anthemidinae</taxon>
        <taxon>Tanacetum</taxon>
    </lineage>
</organism>
<gene>
    <name evidence="2" type="ORF">Tci_184601</name>
</gene>
<keyword evidence="2" id="KW-0548">Nucleotidyltransferase</keyword>
<dbReference type="Pfam" id="PF03732">
    <property type="entry name" value="Retrotrans_gag"/>
    <property type="match status" value="1"/>
</dbReference>
<evidence type="ECO:0000259" key="1">
    <source>
        <dbReference type="Pfam" id="PF03732"/>
    </source>
</evidence>
<evidence type="ECO:0000313" key="2">
    <source>
        <dbReference type="EMBL" id="GEW12625.1"/>
    </source>
</evidence>
<dbReference type="Gene3D" id="3.10.10.10">
    <property type="entry name" value="HIV Type 1 Reverse Transcriptase, subunit A, domain 1"/>
    <property type="match status" value="1"/>
</dbReference>